<organism evidence="7 8">
    <name type="scientific">Candidatus Nitronauta litoralis</name>
    <dbReference type="NCBI Taxonomy" id="2705533"/>
    <lineage>
        <taxon>Bacteria</taxon>
        <taxon>Pseudomonadati</taxon>
        <taxon>Nitrospinota/Tectimicrobiota group</taxon>
        <taxon>Nitrospinota</taxon>
        <taxon>Nitrospinia</taxon>
        <taxon>Nitrospinales</taxon>
        <taxon>Nitrospinaceae</taxon>
        <taxon>Candidatus Nitronauta</taxon>
    </lineage>
</organism>
<feature type="transmembrane region" description="Helical" evidence="6">
    <location>
        <begin position="187"/>
        <end position="206"/>
    </location>
</feature>
<feature type="transmembrane region" description="Helical" evidence="6">
    <location>
        <begin position="35"/>
        <end position="54"/>
    </location>
</feature>
<dbReference type="InterPro" id="IPR005226">
    <property type="entry name" value="UPF0014_fam"/>
</dbReference>
<dbReference type="PANTHER" id="PTHR30028:SF0">
    <property type="entry name" value="PROTEIN ALUMINUM SENSITIVE 3"/>
    <property type="match status" value="1"/>
</dbReference>
<protein>
    <submittedName>
        <fullName evidence="7">Iron export ABC transporter permease subunit FetB</fullName>
    </submittedName>
</protein>
<accession>A0A7T0BTX5</accession>
<evidence type="ECO:0000256" key="1">
    <source>
        <dbReference type="ARBA" id="ARBA00004141"/>
    </source>
</evidence>
<evidence type="ECO:0000256" key="3">
    <source>
        <dbReference type="ARBA" id="ARBA00022692"/>
    </source>
</evidence>
<keyword evidence="3 6" id="KW-0812">Transmembrane</keyword>
<dbReference type="AlphaFoldDB" id="A0A7T0BTX5"/>
<feature type="transmembrane region" description="Helical" evidence="6">
    <location>
        <begin position="117"/>
        <end position="141"/>
    </location>
</feature>
<evidence type="ECO:0000256" key="6">
    <source>
        <dbReference type="SAM" id="Phobius"/>
    </source>
</evidence>
<evidence type="ECO:0000256" key="4">
    <source>
        <dbReference type="ARBA" id="ARBA00022989"/>
    </source>
</evidence>
<feature type="transmembrane region" description="Helical" evidence="6">
    <location>
        <begin position="89"/>
        <end position="111"/>
    </location>
</feature>
<comment type="similarity">
    <text evidence="2">Belongs to the UPF0014 family.</text>
</comment>
<proteinExistence type="inferred from homology"/>
<evidence type="ECO:0000256" key="2">
    <source>
        <dbReference type="ARBA" id="ARBA00005268"/>
    </source>
</evidence>
<evidence type="ECO:0000256" key="5">
    <source>
        <dbReference type="ARBA" id="ARBA00023136"/>
    </source>
</evidence>
<sequence>MGFEVLLWVYALVALTIGLSYSNKLGIERDLFLSSLRATAQLILMGFLLKWVFALEKPQWFFLVLLFMTGVAAIISGNRGRAIPNAKGIAFLGIGLGSIVTFLVLYATGVIRNEAHYVIPIGGMIIGNAMNATSLGMNRLLGELEHQRKRIELLLALGGNSRQAGEEAARQAVKTALIPTIDSMKTIGLVHLPGIMTGFLIAGGSPLEAVKFQIAIVYMIAGTAGISCSTVVLLGVRQCFEGNLRLRLAHPKS</sequence>
<feature type="transmembrane region" description="Helical" evidence="6">
    <location>
        <begin position="212"/>
        <end position="236"/>
    </location>
</feature>
<dbReference type="EMBL" id="CP048685">
    <property type="protein sequence ID" value="QPJ60868.1"/>
    <property type="molecule type" value="Genomic_DNA"/>
</dbReference>
<gene>
    <name evidence="7" type="primary">fetB</name>
    <name evidence="7" type="ORF">G3M70_02780</name>
</gene>
<feature type="transmembrane region" description="Helical" evidence="6">
    <location>
        <begin position="60"/>
        <end position="77"/>
    </location>
</feature>
<comment type="subcellular location">
    <subcellularLocation>
        <location evidence="1">Membrane</location>
        <topology evidence="1">Multi-pass membrane protein</topology>
    </subcellularLocation>
</comment>
<dbReference type="GO" id="GO:0005886">
    <property type="term" value="C:plasma membrane"/>
    <property type="evidence" value="ECO:0007669"/>
    <property type="project" value="TreeGrafter"/>
</dbReference>
<dbReference type="Pfam" id="PF03649">
    <property type="entry name" value="UPF0014"/>
    <property type="match status" value="1"/>
</dbReference>
<evidence type="ECO:0000313" key="8">
    <source>
        <dbReference type="Proteomes" id="UP000594688"/>
    </source>
</evidence>
<dbReference type="PANTHER" id="PTHR30028">
    <property type="entry name" value="UPF0014 INNER MEMBRANE PROTEIN YBBM-RELATED"/>
    <property type="match status" value="1"/>
</dbReference>
<keyword evidence="5 6" id="KW-0472">Membrane</keyword>
<dbReference type="KEGG" id="nli:G3M70_02780"/>
<feature type="transmembrane region" description="Helical" evidence="6">
    <location>
        <begin position="6"/>
        <end position="23"/>
    </location>
</feature>
<keyword evidence="4 6" id="KW-1133">Transmembrane helix</keyword>
<name>A0A7T0BTX5_9BACT</name>
<evidence type="ECO:0000313" key="7">
    <source>
        <dbReference type="EMBL" id="QPJ60868.1"/>
    </source>
</evidence>
<dbReference type="Proteomes" id="UP000594688">
    <property type="component" value="Chromosome"/>
</dbReference>
<reference evidence="7 8" key="1">
    <citation type="submission" date="2020-02" db="EMBL/GenBank/DDBJ databases">
        <title>Genomic and physiological characterization of two novel Nitrospinaceae genera.</title>
        <authorList>
            <person name="Mueller A.J."/>
            <person name="Jung M.-Y."/>
            <person name="Strachan C.R."/>
            <person name="Herbold C.W."/>
            <person name="Kirkegaard R.H."/>
            <person name="Daims H."/>
        </authorList>
    </citation>
    <scope>NUCLEOTIDE SEQUENCE [LARGE SCALE GENOMIC DNA]</scope>
    <source>
        <strain evidence="7">EB</strain>
    </source>
</reference>